<feature type="non-terminal residue" evidence="2">
    <location>
        <position position="1"/>
    </location>
</feature>
<organism evidence="2 3">
    <name type="scientific">Ceratitis capitata</name>
    <name type="common">Mediterranean fruit fly</name>
    <name type="synonym">Tephritis capitata</name>
    <dbReference type="NCBI Taxonomy" id="7213"/>
    <lineage>
        <taxon>Eukaryota</taxon>
        <taxon>Metazoa</taxon>
        <taxon>Ecdysozoa</taxon>
        <taxon>Arthropoda</taxon>
        <taxon>Hexapoda</taxon>
        <taxon>Insecta</taxon>
        <taxon>Pterygota</taxon>
        <taxon>Neoptera</taxon>
        <taxon>Endopterygota</taxon>
        <taxon>Diptera</taxon>
        <taxon>Brachycera</taxon>
        <taxon>Muscomorpha</taxon>
        <taxon>Tephritoidea</taxon>
        <taxon>Tephritidae</taxon>
        <taxon>Ceratitis</taxon>
        <taxon>Ceratitis</taxon>
    </lineage>
</organism>
<name>A0A811U2V1_CERCA</name>
<gene>
    <name evidence="2" type="ORF">CCAP1982_LOCUS1241</name>
</gene>
<proteinExistence type="predicted"/>
<dbReference type="AlphaFoldDB" id="A0A811U2V1"/>
<accession>A0A811U2V1</accession>
<evidence type="ECO:0000313" key="3">
    <source>
        <dbReference type="Proteomes" id="UP000606786"/>
    </source>
</evidence>
<evidence type="ECO:0000313" key="2">
    <source>
        <dbReference type="EMBL" id="CAD6992377.1"/>
    </source>
</evidence>
<comment type="caution">
    <text evidence="2">The sequence shown here is derived from an EMBL/GenBank/DDBJ whole genome shotgun (WGS) entry which is preliminary data.</text>
</comment>
<reference evidence="2" key="1">
    <citation type="submission" date="2020-11" db="EMBL/GenBank/DDBJ databases">
        <authorList>
            <person name="Whitehead M."/>
        </authorList>
    </citation>
    <scope>NUCLEOTIDE SEQUENCE</scope>
    <source>
        <strain evidence="2">EGII</strain>
    </source>
</reference>
<feature type="compositionally biased region" description="Low complexity" evidence="1">
    <location>
        <begin position="26"/>
        <end position="38"/>
    </location>
</feature>
<evidence type="ECO:0000256" key="1">
    <source>
        <dbReference type="SAM" id="MobiDB-lite"/>
    </source>
</evidence>
<feature type="region of interest" description="Disordered" evidence="1">
    <location>
        <begin position="1"/>
        <end position="38"/>
    </location>
</feature>
<feature type="non-terminal residue" evidence="2">
    <location>
        <position position="55"/>
    </location>
</feature>
<dbReference type="Proteomes" id="UP000606786">
    <property type="component" value="Unassembled WGS sequence"/>
</dbReference>
<dbReference type="EMBL" id="CAJHJT010000001">
    <property type="protein sequence ID" value="CAD6992377.1"/>
    <property type="molecule type" value="Genomic_DNA"/>
</dbReference>
<keyword evidence="3" id="KW-1185">Reference proteome</keyword>
<sequence length="55" mass="5841">VNVETKYRGNENCRARRPAVRSYARSPTASASTLSTPMTTSCAVATTTTTTTTKA</sequence>
<feature type="compositionally biased region" description="Basic and acidic residues" evidence="1">
    <location>
        <begin position="1"/>
        <end position="14"/>
    </location>
</feature>
<protein>
    <submittedName>
        <fullName evidence="2">(Mediterranean fruit fly) hypothetical protein</fullName>
    </submittedName>
</protein>